<dbReference type="EMBL" id="CP017834">
    <property type="protein sequence ID" value="APJ02875.1"/>
    <property type="molecule type" value="Genomic_DNA"/>
</dbReference>
<sequence>MSMLFTIDNFILLNLPSDILVYVIVSYWIVAGVLIQTLFFTIDKFMPVGYFSHTIETSMTRRLFYFIAGGAILPMFIAIIPAVFILSIIGNFLQDKVNRKNL</sequence>
<evidence type="ECO:0000256" key="1">
    <source>
        <dbReference type="SAM" id="Phobius"/>
    </source>
</evidence>
<keyword evidence="1" id="KW-0812">Transmembrane</keyword>
<feature type="transmembrane region" description="Helical" evidence="1">
    <location>
        <begin position="20"/>
        <end position="42"/>
    </location>
</feature>
<keyword evidence="1" id="KW-1133">Transmembrane helix</keyword>
<dbReference type="RefSeq" id="WP_233231324.1">
    <property type="nucleotide sequence ID" value="NZ_CP017834.1"/>
</dbReference>
<feature type="transmembrane region" description="Helical" evidence="1">
    <location>
        <begin position="63"/>
        <end position="93"/>
    </location>
</feature>
<keyword evidence="3" id="KW-1185">Reference proteome</keyword>
<dbReference type="STRING" id="1915309.AXG55_02640"/>
<gene>
    <name evidence="2" type="ORF">AXG55_02640</name>
</gene>
<dbReference type="AlphaFoldDB" id="A0A1L4CY61"/>
<organism evidence="2 3">
    <name type="scientific">Silvanigrella aquatica</name>
    <dbReference type="NCBI Taxonomy" id="1915309"/>
    <lineage>
        <taxon>Bacteria</taxon>
        <taxon>Pseudomonadati</taxon>
        <taxon>Bdellovibrionota</taxon>
        <taxon>Oligoflexia</taxon>
        <taxon>Silvanigrellales</taxon>
        <taxon>Silvanigrellaceae</taxon>
        <taxon>Silvanigrella</taxon>
    </lineage>
</organism>
<evidence type="ECO:0000313" key="3">
    <source>
        <dbReference type="Proteomes" id="UP000184731"/>
    </source>
</evidence>
<accession>A0A1L4CY61</accession>
<dbReference type="Proteomes" id="UP000184731">
    <property type="component" value="Chromosome"/>
</dbReference>
<name>A0A1L4CY61_9BACT</name>
<proteinExistence type="predicted"/>
<keyword evidence="1" id="KW-0472">Membrane</keyword>
<evidence type="ECO:0000313" key="2">
    <source>
        <dbReference type="EMBL" id="APJ02875.1"/>
    </source>
</evidence>
<dbReference type="KEGG" id="saqi:AXG55_02640"/>
<protein>
    <submittedName>
        <fullName evidence="2">Uncharacterized protein</fullName>
    </submittedName>
</protein>
<reference evidence="2 3" key="1">
    <citation type="submission" date="2016-10" db="EMBL/GenBank/DDBJ databases">
        <title>Silvanigrella aquatica sp. nov., isolated from a freshwater lake located in the Black Forest, Germany, description of Silvanigrellaceae fam. nov., Silvanigrellales ord. nov., reclassification of the order Bdellovibrionales in the class Oligoflexia, reclassification of the families Bacteriovoracaceae and Halobacteriovoraceae in the new order Bacteriovoracales ord. nov., and reclassification of the family Pseudobacteriovoracaceae in the order Oligoflexiales.</title>
        <authorList>
            <person name="Hahn M.W."/>
            <person name="Schmidt J."/>
            <person name="Koll U."/>
            <person name="Rohde M."/>
            <person name="Verbag S."/>
            <person name="Pitt A."/>
            <person name="Nakai R."/>
            <person name="Naganuma T."/>
            <person name="Lang E."/>
        </authorList>
    </citation>
    <scope>NUCLEOTIDE SEQUENCE [LARGE SCALE GENOMIC DNA]</scope>
    <source>
        <strain evidence="2 3">MWH-Nonnen-W8red</strain>
    </source>
</reference>